<dbReference type="CDD" id="cd01056">
    <property type="entry name" value="Euk_Ferritin"/>
    <property type="match status" value="1"/>
</dbReference>
<keyword evidence="6 11" id="KW-0408">Iron</keyword>
<dbReference type="GO" id="GO:0008198">
    <property type="term" value="F:ferrous iron binding"/>
    <property type="evidence" value="ECO:0007669"/>
    <property type="project" value="TreeGrafter"/>
</dbReference>
<keyword evidence="4 12" id="KW-0409">Iron storage</keyword>
<dbReference type="GO" id="GO:0005776">
    <property type="term" value="C:autophagosome"/>
    <property type="evidence" value="ECO:0007669"/>
    <property type="project" value="UniProtKB-SubCell"/>
</dbReference>
<evidence type="ECO:0000256" key="3">
    <source>
        <dbReference type="ARBA" id="ARBA00007513"/>
    </source>
</evidence>
<protein>
    <recommendedName>
        <fullName evidence="12">Ferritin</fullName>
    </recommendedName>
</protein>
<evidence type="ECO:0000256" key="11">
    <source>
        <dbReference type="PIRSR" id="PIRSR601519-1"/>
    </source>
</evidence>
<reference evidence="16" key="3">
    <citation type="submission" date="2018-12" db="EMBL/GenBank/DDBJ databases">
        <title>G10K-VGP greater horseshoe bat female genome, primary haplotype.</title>
        <authorList>
            <person name="Teeling E."/>
            <person name="Myers G."/>
            <person name="Vernes S."/>
            <person name="Pippel M."/>
            <person name="Winkler S."/>
            <person name="Fedrigo O."/>
            <person name="Rhie A."/>
            <person name="Koren S."/>
            <person name="Phillippy A."/>
            <person name="Lewin H."/>
            <person name="Damas J."/>
            <person name="Howe K."/>
            <person name="Mountcastle J."/>
            <person name="Jarvis E.D."/>
        </authorList>
    </citation>
    <scope>NUCLEOTIDE SEQUENCE [LARGE SCALE GENOMIC DNA]</scope>
</reference>
<evidence type="ECO:0000256" key="12">
    <source>
        <dbReference type="RuleBase" id="RU361145"/>
    </source>
</evidence>
<evidence type="ECO:0000313" key="16">
    <source>
        <dbReference type="Proteomes" id="UP000472240"/>
    </source>
</evidence>
<dbReference type="InterPro" id="IPR012347">
    <property type="entry name" value="Ferritin-like"/>
</dbReference>
<sequence length="222" mass="25522">MFFCCFWCIYHISTLLAALVACSCDTPRPSRRIRALASAPMTTAPPPFVSENYHPECEAAINYQISLELYASHKFETMASYFNCEDVAWKPFSQFFLQQSSLELQHAQSLMWLQNQRGGRLSLQDIYSPDPSCWENALTVMECAFHLKMSVNQSLFDLHQLATEMKDAHLCDFLKSHYLLEQMKFIQELEDHITNLRKMGAPETGLAEDLCAKLTMRDSNKN</sequence>
<feature type="binding site" evidence="11">
    <location>
        <position position="106"/>
    </location>
    <ligand>
        <name>Fe cation</name>
        <dbReference type="ChEBI" id="CHEBI:24875"/>
        <label>1</label>
    </ligand>
</feature>
<evidence type="ECO:0000256" key="6">
    <source>
        <dbReference type="ARBA" id="ARBA00023004"/>
    </source>
</evidence>
<evidence type="ECO:0000256" key="5">
    <source>
        <dbReference type="ARBA" id="ARBA00022723"/>
    </source>
</evidence>
<dbReference type="Proteomes" id="UP000472240">
    <property type="component" value="Chromosome 1"/>
</dbReference>
<feature type="signal peptide" evidence="13">
    <location>
        <begin position="1"/>
        <end position="17"/>
    </location>
</feature>
<dbReference type="AlphaFoldDB" id="A0A671DPV2"/>
<organism evidence="15 16">
    <name type="scientific">Rhinolophus ferrumequinum</name>
    <name type="common">Greater horseshoe bat</name>
    <dbReference type="NCBI Taxonomy" id="59479"/>
    <lineage>
        <taxon>Eukaryota</taxon>
        <taxon>Metazoa</taxon>
        <taxon>Chordata</taxon>
        <taxon>Craniata</taxon>
        <taxon>Vertebrata</taxon>
        <taxon>Euteleostomi</taxon>
        <taxon>Mammalia</taxon>
        <taxon>Eutheria</taxon>
        <taxon>Laurasiatheria</taxon>
        <taxon>Chiroptera</taxon>
        <taxon>Yinpterochiroptera</taxon>
        <taxon>Rhinolophoidea</taxon>
        <taxon>Rhinolophidae</taxon>
        <taxon>Rhinolophinae</taxon>
        <taxon>Rhinolophus</taxon>
    </lineage>
</organism>
<comment type="function">
    <text evidence="12">Stores iron in a soluble, non-toxic, readily available form. Important for iron homeostasis. Iron is taken up in the ferrous form and deposited as ferric hydroxides after oxidation.</text>
</comment>
<reference evidence="15 16" key="1">
    <citation type="journal article" date="2015" name="Annu Rev Anim Biosci">
        <title>The Genome 10K Project: a way forward.</title>
        <authorList>
            <person name="Koepfli K.P."/>
            <person name="Paten B."/>
            <person name="O'Brien S.J."/>
            <person name="Koepfli K.P."/>
            <person name="Paten B."/>
            <person name="Antunes A."/>
            <person name="Belov K."/>
            <person name="Bustamante C."/>
            <person name="Castoe T.A."/>
            <person name="Clawson H."/>
            <person name="Crawford A.J."/>
            <person name="Diekhans M."/>
            <person name="Distel D."/>
            <person name="Durbin R."/>
            <person name="Earl D."/>
            <person name="Fujita M.K."/>
            <person name="Gamble T."/>
            <person name="Georges A."/>
            <person name="Gemmell N."/>
            <person name="Gilbert M.T."/>
            <person name="Graves J.M."/>
            <person name="Green R.E."/>
            <person name="Hickey G."/>
            <person name="Jarvis E.D."/>
            <person name="Johnson W."/>
            <person name="Komissarov A."/>
            <person name="Korf I."/>
            <person name="Kuhn R."/>
            <person name="Larkin D.M."/>
            <person name="Lewin H."/>
            <person name="Lopez J.V."/>
            <person name="Ma J."/>
            <person name="Marques-Bonet T."/>
            <person name="Miller W."/>
            <person name="Murphy R."/>
            <person name="Pevzner P."/>
            <person name="Shapiro B."/>
            <person name="Steiner C."/>
            <person name="Tamazian G."/>
            <person name="Venkatesh B."/>
            <person name="Wang J."/>
            <person name="Wayne R."/>
            <person name="Wiley E."/>
            <person name="Yang H."/>
            <person name="Zhang G."/>
            <person name="Haussler D."/>
            <person name="Ryder O."/>
            <person name="O'Brien S.J."/>
        </authorList>
    </citation>
    <scope>NUCLEOTIDE SEQUENCE</scope>
</reference>
<feature type="binding site" evidence="11">
    <location>
        <position position="182"/>
    </location>
    <ligand>
        <name>Fe cation</name>
        <dbReference type="ChEBI" id="CHEBI:24875"/>
        <label>1</label>
    </ligand>
</feature>
<dbReference type="PANTHER" id="PTHR11431">
    <property type="entry name" value="FERRITIN"/>
    <property type="match status" value="1"/>
</dbReference>
<evidence type="ECO:0000256" key="10">
    <source>
        <dbReference type="ARBA" id="ARBA00047990"/>
    </source>
</evidence>
<comment type="subunit">
    <text evidence="8">Oligomer of 24 subunits. There are two types of subunits: L (light) chain and H (heavy) chain. The major chain can be light or heavy, depending on the species and tissue type. The functional molecule forms a roughly spherical shell with a diameter of 12 nm and contains a central cavity into which the insoluble mineral iron core is deposited. Interacts with NCOA4; NCOA4 promotes targeting of the iron-binding ferritin complex to autolysosomes following starvation or iron depletion.</text>
</comment>
<dbReference type="InParanoid" id="A0A671DPV2"/>
<dbReference type="InterPro" id="IPR001519">
    <property type="entry name" value="Ferritin"/>
</dbReference>
<evidence type="ECO:0000256" key="7">
    <source>
        <dbReference type="ARBA" id="ARBA00023228"/>
    </source>
</evidence>
<keyword evidence="5 11" id="KW-0479">Metal-binding</keyword>
<dbReference type="Pfam" id="PF00210">
    <property type="entry name" value="Ferritin"/>
    <property type="match status" value="1"/>
</dbReference>
<dbReference type="GO" id="GO:0006879">
    <property type="term" value="P:intracellular iron ion homeostasis"/>
    <property type="evidence" value="ECO:0007669"/>
    <property type="project" value="UniProtKB-KW"/>
</dbReference>
<evidence type="ECO:0000256" key="4">
    <source>
        <dbReference type="ARBA" id="ARBA00022434"/>
    </source>
</evidence>
<dbReference type="InterPro" id="IPR009040">
    <property type="entry name" value="Ferritin-like_diiron"/>
</dbReference>
<dbReference type="PROSITE" id="PS50905">
    <property type="entry name" value="FERRITIN_LIKE"/>
    <property type="match status" value="1"/>
</dbReference>
<dbReference type="GeneTree" id="ENSGT00950000182841"/>
<reference evidence="15 16" key="2">
    <citation type="journal article" date="2018" name="Annu Rev Anim Biosci">
        <title>Bat Biology, Genomes, and the Bat1K Project: To Generate Chromosome-Level Genomes for All Living Bat Species.</title>
        <authorList>
            <person name="Teeling E.C."/>
            <person name="Vernes S.C."/>
            <person name="Davalos L.M."/>
            <person name="Ray D.A."/>
            <person name="Gilbert M.T.P."/>
            <person name="Myers E."/>
        </authorList>
    </citation>
    <scope>NUCLEOTIDE SEQUENCE</scope>
</reference>
<evidence type="ECO:0000256" key="13">
    <source>
        <dbReference type="SAM" id="SignalP"/>
    </source>
</evidence>
<comment type="function">
    <text evidence="9">Stores iron in a soluble, non-toxic, readily available form. Important for iron homeostasis. Has ferroxidase activity. Iron is taken up in the ferrous form and deposited as ferric hydroxides after oxidation. Also plays a role in delivery of iron to cells. Mediates iron uptake in capsule cells of the developing kidney. Delivery to lysosomes is mediated by the cargo receptor NCOA4 for autophagic degradation and release of iron.</text>
</comment>
<name>A0A671DPV2_RHIFE</name>
<dbReference type="InterPro" id="IPR008331">
    <property type="entry name" value="Ferritin_DPS_dom"/>
</dbReference>
<reference evidence="15" key="4">
    <citation type="submission" date="2025-08" db="UniProtKB">
        <authorList>
            <consortium name="Ensembl"/>
        </authorList>
    </citation>
    <scope>IDENTIFICATION</scope>
</reference>
<dbReference type="Gene3D" id="1.20.1260.10">
    <property type="match status" value="1"/>
</dbReference>
<dbReference type="GO" id="GO:0006826">
    <property type="term" value="P:iron ion transport"/>
    <property type="evidence" value="ECO:0007669"/>
    <property type="project" value="InterPro"/>
</dbReference>
<evidence type="ECO:0000256" key="1">
    <source>
        <dbReference type="ARBA" id="ARBA00004371"/>
    </source>
</evidence>
<dbReference type="Ensembl" id="ENSRFET00010000214.1">
    <property type="protein sequence ID" value="ENSRFEP00010000194.1"/>
    <property type="gene ID" value="ENSRFEG00010000153.1"/>
</dbReference>
<reference evidence="15" key="5">
    <citation type="submission" date="2025-09" db="UniProtKB">
        <authorList>
            <consortium name="Ensembl"/>
        </authorList>
    </citation>
    <scope>IDENTIFICATION</scope>
</reference>
<evidence type="ECO:0000256" key="9">
    <source>
        <dbReference type="ARBA" id="ARBA00045964"/>
    </source>
</evidence>
<evidence type="ECO:0000256" key="2">
    <source>
        <dbReference type="ARBA" id="ARBA00004419"/>
    </source>
</evidence>
<evidence type="ECO:0000259" key="14">
    <source>
        <dbReference type="PROSITE" id="PS50905"/>
    </source>
</evidence>
<keyword evidence="13" id="KW-0732">Signal</keyword>
<feature type="domain" description="Ferritin-like diiron" evidence="14">
    <location>
        <begin position="51"/>
        <end position="200"/>
    </location>
</feature>
<feature type="binding site" evidence="11">
    <location>
        <position position="103"/>
    </location>
    <ligand>
        <name>Fe cation</name>
        <dbReference type="ChEBI" id="CHEBI:24875"/>
        <label>1</label>
    </ligand>
</feature>
<comment type="similarity">
    <text evidence="3 12">Belongs to the ferritin family.</text>
</comment>
<dbReference type="PANTHER" id="PTHR11431:SF37">
    <property type="entry name" value="FERRITIN HEAVY CHAIN"/>
    <property type="match status" value="1"/>
</dbReference>
<dbReference type="GO" id="GO:0005764">
    <property type="term" value="C:lysosome"/>
    <property type="evidence" value="ECO:0007669"/>
    <property type="project" value="UniProtKB-SubCell"/>
</dbReference>
<accession>A0A671DPV2</accession>
<dbReference type="InterPro" id="IPR009078">
    <property type="entry name" value="Ferritin-like_SF"/>
</dbReference>
<keyword evidence="7" id="KW-0458">Lysosome</keyword>
<dbReference type="SUPFAM" id="SSF47240">
    <property type="entry name" value="Ferritin-like"/>
    <property type="match status" value="1"/>
</dbReference>
<feature type="chain" id="PRO_5045904744" description="Ferritin" evidence="13">
    <location>
        <begin position="18"/>
        <end position="222"/>
    </location>
</feature>
<proteinExistence type="inferred from homology"/>
<evidence type="ECO:0000256" key="8">
    <source>
        <dbReference type="ARBA" id="ARBA00044959"/>
    </source>
</evidence>
<dbReference type="GO" id="GO:0008199">
    <property type="term" value="F:ferric iron binding"/>
    <property type="evidence" value="ECO:0007669"/>
    <property type="project" value="InterPro"/>
</dbReference>
<keyword evidence="16" id="KW-1185">Reference proteome</keyword>
<feature type="binding site" evidence="11">
    <location>
        <position position="68"/>
    </location>
    <ligand>
        <name>Fe cation</name>
        <dbReference type="ChEBI" id="CHEBI:24875"/>
        <label>1</label>
    </ligand>
</feature>
<dbReference type="GO" id="GO:0004322">
    <property type="term" value="F:ferroxidase activity"/>
    <property type="evidence" value="ECO:0007669"/>
    <property type="project" value="UniProtKB-EC"/>
</dbReference>
<comment type="subcellular location">
    <subcellularLocation>
        <location evidence="2">Cytoplasmic vesicle</location>
        <location evidence="2">Autophagosome</location>
    </subcellularLocation>
    <subcellularLocation>
        <location evidence="1">Lysosome</location>
    </subcellularLocation>
</comment>
<evidence type="ECO:0000313" key="15">
    <source>
        <dbReference type="Ensembl" id="ENSRFEP00010000194.1"/>
    </source>
</evidence>
<comment type="catalytic activity">
    <reaction evidence="10">
        <text>4 Fe(2+) + O2 + 4 H(+) = 4 Fe(3+) + 2 H2O</text>
        <dbReference type="Rhea" id="RHEA:11148"/>
        <dbReference type="ChEBI" id="CHEBI:15377"/>
        <dbReference type="ChEBI" id="CHEBI:15378"/>
        <dbReference type="ChEBI" id="CHEBI:15379"/>
        <dbReference type="ChEBI" id="CHEBI:29033"/>
        <dbReference type="ChEBI" id="CHEBI:29034"/>
        <dbReference type="EC" id="1.16.3.1"/>
    </reaction>
</comment>